<organism evidence="1 2">
    <name type="scientific">Candidatus Kerfeldbacteria bacterium RIFCSPLOWO2_01_FULL_48_11</name>
    <dbReference type="NCBI Taxonomy" id="1798543"/>
    <lineage>
        <taxon>Bacteria</taxon>
        <taxon>Candidatus Kerfeldiibacteriota</taxon>
    </lineage>
</organism>
<dbReference type="STRING" id="1798543.A2898_01325"/>
<reference evidence="1 2" key="1">
    <citation type="journal article" date="2016" name="Nat. Commun.">
        <title>Thousands of microbial genomes shed light on interconnected biogeochemical processes in an aquifer system.</title>
        <authorList>
            <person name="Anantharaman K."/>
            <person name="Brown C.T."/>
            <person name="Hug L.A."/>
            <person name="Sharon I."/>
            <person name="Castelle C.J."/>
            <person name="Probst A.J."/>
            <person name="Thomas B.C."/>
            <person name="Singh A."/>
            <person name="Wilkins M.J."/>
            <person name="Karaoz U."/>
            <person name="Brodie E.L."/>
            <person name="Williams K.H."/>
            <person name="Hubbard S.S."/>
            <person name="Banfield J.F."/>
        </authorList>
    </citation>
    <scope>NUCLEOTIDE SEQUENCE [LARGE SCALE GENOMIC DNA]</scope>
</reference>
<dbReference type="AlphaFoldDB" id="A0A1G2B0J9"/>
<evidence type="ECO:0000313" key="1">
    <source>
        <dbReference type="EMBL" id="OGY82495.1"/>
    </source>
</evidence>
<evidence type="ECO:0008006" key="3">
    <source>
        <dbReference type="Google" id="ProtNLM"/>
    </source>
</evidence>
<accession>A0A1G2B0J9</accession>
<protein>
    <recommendedName>
        <fullName evidence="3">Polyhydroxyalkanoic acid system protein</fullName>
    </recommendedName>
</protein>
<sequence>MGLFGSDIQKTIPHGLSPNEVIRRLKADLEQRLQQAYPDGDIRNLRQIWSGTDGSFTCSAGGREISGKMSVTTSTLSFEVDLPMLAGFAVDTDELADSVSAQISALLQ</sequence>
<evidence type="ECO:0000313" key="2">
    <source>
        <dbReference type="Proteomes" id="UP000179164"/>
    </source>
</evidence>
<proteinExistence type="predicted"/>
<comment type="caution">
    <text evidence="1">The sequence shown here is derived from an EMBL/GenBank/DDBJ whole genome shotgun (WGS) entry which is preliminary data.</text>
</comment>
<gene>
    <name evidence="1" type="ORF">A2898_01325</name>
</gene>
<dbReference type="EMBL" id="MHKE01000019">
    <property type="protein sequence ID" value="OGY82495.1"/>
    <property type="molecule type" value="Genomic_DNA"/>
</dbReference>
<dbReference type="Proteomes" id="UP000179164">
    <property type="component" value="Unassembled WGS sequence"/>
</dbReference>
<name>A0A1G2B0J9_9BACT</name>